<organism evidence="4 5">
    <name type="scientific">Candidatus Segetimicrobium genomatis</name>
    <dbReference type="NCBI Taxonomy" id="2569760"/>
    <lineage>
        <taxon>Bacteria</taxon>
        <taxon>Bacillati</taxon>
        <taxon>Candidatus Sysuimicrobiota</taxon>
        <taxon>Candidatus Sysuimicrobiia</taxon>
        <taxon>Candidatus Sysuimicrobiales</taxon>
        <taxon>Candidatus Segetimicrobiaceae</taxon>
        <taxon>Candidatus Segetimicrobium</taxon>
    </lineage>
</organism>
<keyword evidence="2" id="KW-1133">Transmembrane helix</keyword>
<dbReference type="Pfam" id="PF21783">
    <property type="entry name" value="YNCE"/>
    <property type="match status" value="1"/>
</dbReference>
<gene>
    <name evidence="4" type="ORF">E6H05_07485</name>
</gene>
<dbReference type="SUPFAM" id="SSF50974">
    <property type="entry name" value="Nitrous oxide reductase, N-terminal domain"/>
    <property type="match status" value="1"/>
</dbReference>
<reference evidence="4 5" key="1">
    <citation type="journal article" date="2019" name="Nat. Microbiol.">
        <title>Mediterranean grassland soil C-N compound turnover is dependent on rainfall and depth, and is mediated by genomically divergent microorganisms.</title>
        <authorList>
            <person name="Diamond S."/>
            <person name="Andeer P.F."/>
            <person name="Li Z."/>
            <person name="Crits-Christoph A."/>
            <person name="Burstein D."/>
            <person name="Anantharaman K."/>
            <person name="Lane K.R."/>
            <person name="Thomas B.C."/>
            <person name="Pan C."/>
            <person name="Northen T.R."/>
            <person name="Banfield J.F."/>
        </authorList>
    </citation>
    <scope>NUCLEOTIDE SEQUENCE [LARGE SCALE GENOMIC DNA]</scope>
    <source>
        <strain evidence="4">NP_8</strain>
    </source>
</reference>
<evidence type="ECO:0000313" key="4">
    <source>
        <dbReference type="EMBL" id="TMI74911.1"/>
    </source>
</evidence>
<dbReference type="PANTHER" id="PTHR47197:SF3">
    <property type="entry name" value="DIHYDRO-HEME D1 DEHYDROGENASE"/>
    <property type="match status" value="1"/>
</dbReference>
<comment type="caution">
    <text evidence="4">The sequence shown here is derived from an EMBL/GenBank/DDBJ whole genome shotgun (WGS) entry which is preliminary data.</text>
</comment>
<dbReference type="InterPro" id="IPR051200">
    <property type="entry name" value="Host-pathogen_enzymatic-act"/>
</dbReference>
<evidence type="ECO:0000259" key="3">
    <source>
        <dbReference type="Pfam" id="PF21783"/>
    </source>
</evidence>
<dbReference type="InterPro" id="IPR048433">
    <property type="entry name" value="YNCE-like_beta-prop"/>
</dbReference>
<dbReference type="InterPro" id="IPR015943">
    <property type="entry name" value="WD40/YVTN_repeat-like_dom_sf"/>
</dbReference>
<protein>
    <recommendedName>
        <fullName evidence="3">YNCE-like beta-propeller domain-containing protein</fullName>
    </recommendedName>
</protein>
<dbReference type="AlphaFoldDB" id="A0A537IUB0"/>
<keyword evidence="2" id="KW-0472">Membrane</keyword>
<name>A0A537IUB0_9BACT</name>
<sequence length="378" mass="40500">MARSAWIGLGIVVGVTGLAVLMAGGMRFPAPRPAITTAASPVIIAPGRTVRAADIYAAATEPYLRRGVSGIPARVYVPNSNDGTVDVIDPISRLVITHFPVGTVPHHITPSWDLKQLYVDNTSANTLTVIDPHTSLPVDTIRIADPYNLYFTPDGTAAIVVAERLNRLDVYDWSTWTLSFSVPVPWPGVDHLDFSADGHILLTSAEFSGAMVKVDLTRRMVVGYAHVGGLPVDVRLAPDGSVFYVANQSRHGVSVLDPERMEEIAFIPTGLGAHGLALSRDASLLYVSNRLAGTISVIDLAARRVAATWDVGGSPDMMQVSPDGREVWASNRFGHTVSVIDSSNGQVLDRIEVGESPHGLTYFPQPGLISLGHNGVYR</sequence>
<dbReference type="InterPro" id="IPR011964">
    <property type="entry name" value="YVTN_b-propeller_repeat"/>
</dbReference>
<feature type="domain" description="YNCE-like beta-propeller" evidence="3">
    <location>
        <begin position="73"/>
        <end position="360"/>
    </location>
</feature>
<dbReference type="InterPro" id="IPR011045">
    <property type="entry name" value="N2O_reductase_N"/>
</dbReference>
<dbReference type="Gene3D" id="2.130.10.10">
    <property type="entry name" value="YVTN repeat-like/Quinoprotein amine dehydrogenase"/>
    <property type="match status" value="2"/>
</dbReference>
<dbReference type="NCBIfam" id="TIGR02276">
    <property type="entry name" value="beta_rpt_yvtn"/>
    <property type="match status" value="1"/>
</dbReference>
<evidence type="ECO:0000313" key="5">
    <source>
        <dbReference type="Proteomes" id="UP000318834"/>
    </source>
</evidence>
<evidence type="ECO:0000256" key="1">
    <source>
        <dbReference type="ARBA" id="ARBA00022729"/>
    </source>
</evidence>
<dbReference type="Proteomes" id="UP000318834">
    <property type="component" value="Unassembled WGS sequence"/>
</dbReference>
<keyword evidence="2" id="KW-0812">Transmembrane</keyword>
<keyword evidence="1" id="KW-0732">Signal</keyword>
<accession>A0A537IUB0</accession>
<feature type="transmembrane region" description="Helical" evidence="2">
    <location>
        <begin position="6"/>
        <end position="24"/>
    </location>
</feature>
<dbReference type="EMBL" id="VBAP01000051">
    <property type="protein sequence ID" value="TMI74911.1"/>
    <property type="molecule type" value="Genomic_DNA"/>
</dbReference>
<proteinExistence type="predicted"/>
<evidence type="ECO:0000256" key="2">
    <source>
        <dbReference type="SAM" id="Phobius"/>
    </source>
</evidence>
<dbReference type="PANTHER" id="PTHR47197">
    <property type="entry name" value="PROTEIN NIRF"/>
    <property type="match status" value="1"/>
</dbReference>